<keyword evidence="14" id="KW-1185">Reference proteome</keyword>
<proteinExistence type="predicted"/>
<evidence type="ECO:0000259" key="12">
    <source>
        <dbReference type="Pfam" id="PF13807"/>
    </source>
</evidence>
<keyword evidence="3 9" id="KW-0812">Transmembrane</keyword>
<dbReference type="InterPro" id="IPR003856">
    <property type="entry name" value="LPS_length_determ_N"/>
</dbReference>
<dbReference type="InterPro" id="IPR027417">
    <property type="entry name" value="P-loop_NTPase"/>
</dbReference>
<feature type="domain" description="CobQ/CobB/MinD/ParA nucleotide binding" evidence="10">
    <location>
        <begin position="596"/>
        <end position="762"/>
    </location>
</feature>
<evidence type="ECO:0000313" key="14">
    <source>
        <dbReference type="Proteomes" id="UP000295023"/>
    </source>
</evidence>
<dbReference type="CDD" id="cd05387">
    <property type="entry name" value="BY-kinase"/>
    <property type="match status" value="1"/>
</dbReference>
<dbReference type="InterPro" id="IPR002586">
    <property type="entry name" value="CobQ/CobB/MinD/ParA_Nub-bd_dom"/>
</dbReference>
<evidence type="ECO:0008006" key="15">
    <source>
        <dbReference type="Google" id="ProtNLM"/>
    </source>
</evidence>
<keyword evidence="8" id="KW-0175">Coiled coil</keyword>
<dbReference type="OrthoDB" id="230260at2"/>
<evidence type="ECO:0000256" key="6">
    <source>
        <dbReference type="ARBA" id="ARBA00022989"/>
    </source>
</evidence>
<accession>A0A4R4D271</accession>
<evidence type="ECO:0000256" key="2">
    <source>
        <dbReference type="ARBA" id="ARBA00022475"/>
    </source>
</evidence>
<dbReference type="AlphaFoldDB" id="A0A4R4D271"/>
<dbReference type="InterPro" id="IPR050445">
    <property type="entry name" value="Bact_polysacc_biosynth/exp"/>
</dbReference>
<evidence type="ECO:0000259" key="10">
    <source>
        <dbReference type="Pfam" id="PF01656"/>
    </source>
</evidence>
<dbReference type="PANTHER" id="PTHR32309:SF13">
    <property type="entry name" value="FERRIC ENTEROBACTIN TRANSPORT PROTEIN FEPE"/>
    <property type="match status" value="1"/>
</dbReference>
<reference evidence="13 14" key="1">
    <citation type="submission" date="2019-03" db="EMBL/GenBank/DDBJ databases">
        <title>Paracraurococcus aquatilis NE82 genome sequence.</title>
        <authorList>
            <person name="Zhao Y."/>
            <person name="Du Z."/>
        </authorList>
    </citation>
    <scope>NUCLEOTIDE SEQUENCE [LARGE SCALE GENOMIC DNA]</scope>
    <source>
        <strain evidence="13 14">NE82</strain>
    </source>
</reference>
<dbReference type="EMBL" id="SKBM01000050">
    <property type="protein sequence ID" value="TCZ52268.1"/>
    <property type="molecule type" value="Genomic_DNA"/>
</dbReference>
<dbReference type="SUPFAM" id="SSF52540">
    <property type="entry name" value="P-loop containing nucleoside triphosphate hydrolases"/>
    <property type="match status" value="1"/>
</dbReference>
<feature type="domain" description="Polysaccharide chain length determinant N-terminal" evidence="11">
    <location>
        <begin position="62"/>
        <end position="145"/>
    </location>
</feature>
<feature type="domain" description="Tyrosine-protein kinase G-rich" evidence="12">
    <location>
        <begin position="423"/>
        <end position="500"/>
    </location>
</feature>
<organism evidence="13 14">
    <name type="scientific">Roseicella aquatilis</name>
    <dbReference type="NCBI Taxonomy" id="2527868"/>
    <lineage>
        <taxon>Bacteria</taxon>
        <taxon>Pseudomonadati</taxon>
        <taxon>Pseudomonadota</taxon>
        <taxon>Alphaproteobacteria</taxon>
        <taxon>Acetobacterales</taxon>
        <taxon>Roseomonadaceae</taxon>
        <taxon>Roseicella</taxon>
    </lineage>
</organism>
<comment type="subcellular location">
    <subcellularLocation>
        <location evidence="1">Cell membrane</location>
        <topology evidence="1">Multi-pass membrane protein</topology>
    </subcellularLocation>
</comment>
<dbReference type="PANTHER" id="PTHR32309">
    <property type="entry name" value="TYROSINE-PROTEIN KINASE"/>
    <property type="match status" value="1"/>
</dbReference>
<keyword evidence="2" id="KW-1003">Cell membrane</keyword>
<dbReference type="Pfam" id="PF02706">
    <property type="entry name" value="Wzz"/>
    <property type="match status" value="1"/>
</dbReference>
<dbReference type="Gene3D" id="3.40.50.300">
    <property type="entry name" value="P-loop containing nucleotide triphosphate hydrolases"/>
    <property type="match status" value="1"/>
</dbReference>
<gene>
    <name evidence="13" type="ORF">EXY23_26405</name>
</gene>
<dbReference type="Pfam" id="PF13807">
    <property type="entry name" value="GNVR"/>
    <property type="match status" value="1"/>
</dbReference>
<dbReference type="Proteomes" id="UP000295023">
    <property type="component" value="Unassembled WGS sequence"/>
</dbReference>
<dbReference type="Pfam" id="PF01656">
    <property type="entry name" value="CbiA"/>
    <property type="match status" value="1"/>
</dbReference>
<comment type="caution">
    <text evidence="13">The sequence shown here is derived from an EMBL/GenBank/DDBJ whole genome shotgun (WGS) entry which is preliminary data.</text>
</comment>
<evidence type="ECO:0000256" key="8">
    <source>
        <dbReference type="SAM" id="Coils"/>
    </source>
</evidence>
<evidence type="ECO:0000256" key="1">
    <source>
        <dbReference type="ARBA" id="ARBA00004651"/>
    </source>
</evidence>
<keyword evidence="5" id="KW-0067">ATP-binding</keyword>
<evidence type="ECO:0000256" key="9">
    <source>
        <dbReference type="SAM" id="Phobius"/>
    </source>
</evidence>
<evidence type="ECO:0000256" key="5">
    <source>
        <dbReference type="ARBA" id="ARBA00022840"/>
    </source>
</evidence>
<feature type="coiled-coil region" evidence="8">
    <location>
        <begin position="365"/>
        <end position="407"/>
    </location>
</feature>
<feature type="transmembrane region" description="Helical" evidence="9">
    <location>
        <begin position="70"/>
        <end position="89"/>
    </location>
</feature>
<dbReference type="GO" id="GO:0004713">
    <property type="term" value="F:protein tyrosine kinase activity"/>
    <property type="evidence" value="ECO:0007669"/>
    <property type="project" value="TreeGrafter"/>
</dbReference>
<keyword evidence="7 9" id="KW-0472">Membrane</keyword>
<protein>
    <recommendedName>
        <fullName evidence="15">Polysaccharide biosynthesis tyrosine autokinase</fullName>
    </recommendedName>
</protein>
<name>A0A4R4D271_9PROT</name>
<evidence type="ECO:0000256" key="4">
    <source>
        <dbReference type="ARBA" id="ARBA00022741"/>
    </source>
</evidence>
<evidence type="ECO:0000313" key="13">
    <source>
        <dbReference type="EMBL" id="TCZ52268.1"/>
    </source>
</evidence>
<dbReference type="GO" id="GO:0005886">
    <property type="term" value="C:plasma membrane"/>
    <property type="evidence" value="ECO:0007669"/>
    <property type="project" value="UniProtKB-SubCell"/>
</dbReference>
<dbReference type="InterPro" id="IPR032807">
    <property type="entry name" value="GNVR"/>
</dbReference>
<evidence type="ECO:0000256" key="3">
    <source>
        <dbReference type="ARBA" id="ARBA00022692"/>
    </source>
</evidence>
<sequence length="784" mass="84735">MAVTRIAESAAIERRSSPSAATQPAQLVRMTRMMNVYTPTELLALPPGGQEQPPFRWVPAVLRFLRRRRLGIFATGAVGLVLAIVYLQLATPQYSATTALLVDLRQSNPFRQQPIVTDAQSDNTLVESQVEVLRSEGLARTVVAQHDLINDRAFNSIGRGIIGSVIGFVADLLPAGSGGSANTAERQAVAVEKLQRMVAVRRIGLTAVIEVSAKTPDPELSARLANMLVETHLQRQLGALADVSTLASGWMQKRVVELRDQAITADRAVQEYRATHNILDTDKGQFNAQQLGDFSQQLVSTHAALAEAQAKFDRVSGLSADRMIDAPMSEAIENSVIVSLRKQYLEARRRESEWSSRYGASHAAAANARTEMAELQQSIRNELRRISETYRSELEVAKAKEAELSRQLGVLAGAAAEANTDRIMLRALQSAADSYKSIYENFLQRYTQAVQDQSFPIAEARIMSQAIPPHRRVWPRASVVLLGGMLGGMLLGLGLAILREVLDQGLRTPTQIRATTGQDCLGMLPRLSSAARHADHGKAAEPSARLLSTQPNALRHVVDQPGSAFAEAMRGIALRTIWRRHAPGCQVIGCVAPRPGEGTSTVAANLAYAFAEAGYNTLLVDLDLRSAALTRALAPQNTGGVAEIAEGAMPLEQAVWRDPQMGFHFLPSAAGRSAAQPARVLSPLRAERLLAALRAGYDRVVIDLPPAGNTADASVLAELLDGLLLVSTWGGLEGEALAEILEELHAGRDRLLGIVLNRVELGRLEQYGVAAHLPAPRRHAARVA</sequence>
<keyword evidence="4" id="KW-0547">Nucleotide-binding</keyword>
<dbReference type="InterPro" id="IPR005702">
    <property type="entry name" value="Wzc-like_C"/>
</dbReference>
<evidence type="ECO:0000256" key="7">
    <source>
        <dbReference type="ARBA" id="ARBA00023136"/>
    </source>
</evidence>
<evidence type="ECO:0000259" key="11">
    <source>
        <dbReference type="Pfam" id="PF02706"/>
    </source>
</evidence>
<keyword evidence="6 9" id="KW-1133">Transmembrane helix</keyword>